<dbReference type="EMBL" id="CALNXI010000544">
    <property type="protein sequence ID" value="CAH3028975.1"/>
    <property type="molecule type" value="Genomic_DNA"/>
</dbReference>
<evidence type="ECO:0000313" key="3">
    <source>
        <dbReference type="Proteomes" id="UP001159427"/>
    </source>
</evidence>
<dbReference type="PANTHER" id="PTHR35170">
    <property type="entry name" value="PROTEIN DD3-3"/>
    <property type="match status" value="1"/>
</dbReference>
<dbReference type="CDD" id="cd00057">
    <property type="entry name" value="FA58C"/>
    <property type="match status" value="1"/>
</dbReference>
<dbReference type="InterPro" id="IPR008979">
    <property type="entry name" value="Galactose-bd-like_sf"/>
</dbReference>
<reference evidence="2 3" key="1">
    <citation type="submission" date="2022-05" db="EMBL/GenBank/DDBJ databases">
        <authorList>
            <consortium name="Genoscope - CEA"/>
            <person name="William W."/>
        </authorList>
    </citation>
    <scope>NUCLEOTIDE SEQUENCE [LARGE SCALE GENOMIC DNA]</scope>
</reference>
<dbReference type="Gene3D" id="2.60.120.260">
    <property type="entry name" value="Galactose-binding domain-like"/>
    <property type="match status" value="1"/>
</dbReference>
<protein>
    <recommendedName>
        <fullName evidence="1">F5/8 type C domain-containing protein</fullName>
    </recommendedName>
</protein>
<dbReference type="Pfam" id="PF00754">
    <property type="entry name" value="F5_F8_type_C"/>
    <property type="match status" value="1"/>
</dbReference>
<organism evidence="2 3">
    <name type="scientific">Porites evermanni</name>
    <dbReference type="NCBI Taxonomy" id="104178"/>
    <lineage>
        <taxon>Eukaryota</taxon>
        <taxon>Metazoa</taxon>
        <taxon>Cnidaria</taxon>
        <taxon>Anthozoa</taxon>
        <taxon>Hexacorallia</taxon>
        <taxon>Scleractinia</taxon>
        <taxon>Fungiina</taxon>
        <taxon>Poritidae</taxon>
        <taxon>Porites</taxon>
    </lineage>
</organism>
<comment type="caution">
    <text evidence="2">The sequence shown here is derived from an EMBL/GenBank/DDBJ whole genome shotgun (WGS) entry which is preliminary data.</text>
</comment>
<dbReference type="PROSITE" id="PS50022">
    <property type="entry name" value="FA58C_3"/>
    <property type="match status" value="1"/>
</dbReference>
<dbReference type="SMART" id="SM00231">
    <property type="entry name" value="FA58C"/>
    <property type="match status" value="1"/>
</dbReference>
<feature type="non-terminal residue" evidence="2">
    <location>
        <position position="1"/>
    </location>
</feature>
<dbReference type="InterPro" id="IPR000421">
    <property type="entry name" value="FA58C"/>
</dbReference>
<name>A0ABN8MK53_9CNID</name>
<accession>A0ABN8MK53</accession>
<keyword evidence="3" id="KW-1185">Reference proteome</keyword>
<dbReference type="PROSITE" id="PS01285">
    <property type="entry name" value="FA58C_1"/>
    <property type="match status" value="1"/>
</dbReference>
<dbReference type="PROSITE" id="PS01286">
    <property type="entry name" value="FA58C_2"/>
    <property type="match status" value="1"/>
</dbReference>
<evidence type="ECO:0000313" key="2">
    <source>
        <dbReference type="EMBL" id="CAH3028975.1"/>
    </source>
</evidence>
<proteinExistence type="predicted"/>
<dbReference type="SUPFAM" id="SSF49785">
    <property type="entry name" value="Galactose-binding domain-like"/>
    <property type="match status" value="1"/>
</dbReference>
<feature type="domain" description="F5/8 type C" evidence="1">
    <location>
        <begin position="667"/>
        <end position="810"/>
    </location>
</feature>
<dbReference type="PANTHER" id="PTHR35170:SF2">
    <property type="entry name" value="PROTEIN DD3-3"/>
    <property type="match status" value="1"/>
</dbReference>
<dbReference type="Proteomes" id="UP001159427">
    <property type="component" value="Unassembled WGS sequence"/>
</dbReference>
<sequence>VKSIAVCPVRRCEVQTMRSIFVWACLILTVLFQPGESDIYLHTPPGSNNRLSGENAQVTNAKRLFDSQNNGNAGYNVGDKLGSKKSPLPETDQLPQEFYMGGCDGSTTEVEIMWTNQHGTGKKADHFVESQVILQYMCQEFPDGEVPLTNIDTQFEHHTIRNGETSDEQTFTEDSQENSDVKLTFGLHEPYNYYQSYRRRERNKGLYTAGQNLAGDTPIYTRQNKDGNRRGYEVPEERDYYPYWGPSPWKDIAIMVSDEKTFDLMKKHVNSSQYGYKYMCIMRSKSSDQCPKKNDGQRGEKCVAQYLTAEACKKAGGKWTRFITNVMERTRGVLSTCHGIGGINLKRGVPYEPHEVAQGGDLLEQYVLVPKPPEVLYAPSTYINHNGVGRDGKFASYKWKVPCFPSNVTQRCVLRIRYNITSDDVPREFNTSDNDKVKENPKTKATDGQTELQLALNTAQVGRTFQDRTHVFLLKPRNILPKNYHNTTIKYIFGMGKRGNIQQAYPSMEYRFFPELLHVTTDDVVCFVWSGSNHNPANRAGQGTDRKWFGQNVCFANVGLSISPECVPSSVLIVFIDYIQVKLHFKCDCLFTLTMNKNRKRHPLMSNLSILAQFETHTDCELGDSIPLGLLLRKARVLLPLHYPCFPCMKLKRSRLPRQLLHFLCIACSRALGMEKGSITDDQITASTQYSGYPAKDARLHFTGGVGWGPGHTDAHQFLQVDLGKEMEVTGIKTQGCQSGGYWVRTYTVSYGNDGTHFQKYEKEKEFQANQDHSTVVTNVLNPAIKTRYIRIHPKSWYSWICMRMELLGCQKAVPKTAFPVYCDMDAGGWTMVFKAVGRVEKNVYEVYKSDQTSSEDKVEALDVSNKYRDHYKNRIVLAWEAFDATEARVNLYKGGSSKVELKFNAKGTDNQNWFNDSKLSHSSQWYDIKKESKNYFSISGDTTKKRHFFINRGYAGNCAGDTGWMVIAGGQCDWERAYQNKNPILYSKLSKYTKWEEKNDVGEADVLAVFLR</sequence>
<gene>
    <name evidence="2" type="ORF">PEVE_00035272</name>
</gene>
<evidence type="ECO:0000259" key="1">
    <source>
        <dbReference type="PROSITE" id="PS50022"/>
    </source>
</evidence>
<dbReference type="InterPro" id="IPR053320">
    <property type="entry name" value="Protein_DD3-3_O-glyco"/>
</dbReference>